<feature type="compositionally biased region" description="Low complexity" evidence="1">
    <location>
        <begin position="111"/>
        <end position="130"/>
    </location>
</feature>
<name>A0AAD4DIJ2_9FUNG</name>
<organism evidence="3 4">
    <name type="scientific">Linnemannia exigua</name>
    <dbReference type="NCBI Taxonomy" id="604196"/>
    <lineage>
        <taxon>Eukaryota</taxon>
        <taxon>Fungi</taxon>
        <taxon>Fungi incertae sedis</taxon>
        <taxon>Mucoromycota</taxon>
        <taxon>Mortierellomycotina</taxon>
        <taxon>Mortierellomycetes</taxon>
        <taxon>Mortierellales</taxon>
        <taxon>Mortierellaceae</taxon>
        <taxon>Linnemannia</taxon>
    </lineage>
</organism>
<feature type="region of interest" description="Disordered" evidence="1">
    <location>
        <begin position="110"/>
        <end position="139"/>
    </location>
</feature>
<keyword evidence="4" id="KW-1185">Reference proteome</keyword>
<protein>
    <submittedName>
        <fullName evidence="3">Uncharacterized protein</fullName>
    </submittedName>
</protein>
<proteinExistence type="predicted"/>
<dbReference type="Proteomes" id="UP001194580">
    <property type="component" value="Unassembled WGS sequence"/>
</dbReference>
<sequence length="169" mass="16743">MRTSTFLLAAMAVTLSTFTTTPVTAMNAACDECSTTNGKAVSAQCNTTLTDKNREFTNGDIACLKSLVANNAWIQSCVKPNACTADDVQFVIGSYNMVIQVFDATGSLPDSSSPSSSGNGAGAGSNSSGSNGSGSGAGASTSAGNGFASSDKVVTFGALAVLAAVGLLL</sequence>
<gene>
    <name evidence="3" type="ORF">BGZ95_002282</name>
</gene>
<dbReference type="EMBL" id="JAAAIL010000148">
    <property type="protein sequence ID" value="KAG0279096.1"/>
    <property type="molecule type" value="Genomic_DNA"/>
</dbReference>
<evidence type="ECO:0000313" key="3">
    <source>
        <dbReference type="EMBL" id="KAG0279096.1"/>
    </source>
</evidence>
<evidence type="ECO:0000256" key="2">
    <source>
        <dbReference type="SAM" id="SignalP"/>
    </source>
</evidence>
<feature type="signal peptide" evidence="2">
    <location>
        <begin position="1"/>
        <end position="25"/>
    </location>
</feature>
<reference evidence="3" key="1">
    <citation type="journal article" date="2020" name="Fungal Divers.">
        <title>Resolving the Mortierellaceae phylogeny through synthesis of multi-gene phylogenetics and phylogenomics.</title>
        <authorList>
            <person name="Vandepol N."/>
            <person name="Liber J."/>
            <person name="Desiro A."/>
            <person name="Na H."/>
            <person name="Kennedy M."/>
            <person name="Barry K."/>
            <person name="Grigoriev I.V."/>
            <person name="Miller A.N."/>
            <person name="O'Donnell K."/>
            <person name="Stajich J.E."/>
            <person name="Bonito G."/>
        </authorList>
    </citation>
    <scope>NUCLEOTIDE SEQUENCE</scope>
    <source>
        <strain evidence="3">NRRL 28262</strain>
    </source>
</reference>
<keyword evidence="2" id="KW-0732">Signal</keyword>
<evidence type="ECO:0000256" key="1">
    <source>
        <dbReference type="SAM" id="MobiDB-lite"/>
    </source>
</evidence>
<evidence type="ECO:0000313" key="4">
    <source>
        <dbReference type="Proteomes" id="UP001194580"/>
    </source>
</evidence>
<comment type="caution">
    <text evidence="3">The sequence shown here is derived from an EMBL/GenBank/DDBJ whole genome shotgun (WGS) entry which is preliminary data.</text>
</comment>
<feature type="chain" id="PRO_5041927977" evidence="2">
    <location>
        <begin position="26"/>
        <end position="169"/>
    </location>
</feature>
<dbReference type="AlphaFoldDB" id="A0AAD4DIJ2"/>
<accession>A0AAD4DIJ2</accession>